<name>A0ABD0LIW9_9CAEN</name>
<evidence type="ECO:0000313" key="1">
    <source>
        <dbReference type="EMBL" id="KAK7498939.1"/>
    </source>
</evidence>
<keyword evidence="2" id="KW-1185">Reference proteome</keyword>
<dbReference type="AlphaFoldDB" id="A0ABD0LIW9"/>
<dbReference type="Proteomes" id="UP001519460">
    <property type="component" value="Unassembled WGS sequence"/>
</dbReference>
<dbReference type="PANTHER" id="PTHR46919:SF2">
    <property type="entry name" value="SACSIN"/>
    <property type="match status" value="1"/>
</dbReference>
<protein>
    <submittedName>
        <fullName evidence="1">Uncharacterized protein</fullName>
    </submittedName>
</protein>
<comment type="caution">
    <text evidence="1">The sequence shown here is derived from an EMBL/GenBank/DDBJ whole genome shotgun (WGS) entry which is preliminary data.</text>
</comment>
<proteinExistence type="predicted"/>
<reference evidence="1 2" key="1">
    <citation type="journal article" date="2023" name="Sci. Data">
        <title>Genome assembly of the Korean intertidal mud-creeper Batillaria attramentaria.</title>
        <authorList>
            <person name="Patra A.K."/>
            <person name="Ho P.T."/>
            <person name="Jun S."/>
            <person name="Lee S.J."/>
            <person name="Kim Y."/>
            <person name="Won Y.J."/>
        </authorList>
    </citation>
    <scope>NUCLEOTIDE SEQUENCE [LARGE SCALE GENOMIC DNA]</scope>
    <source>
        <strain evidence="1">Wonlab-2016</strain>
    </source>
</reference>
<organism evidence="1 2">
    <name type="scientific">Batillaria attramentaria</name>
    <dbReference type="NCBI Taxonomy" id="370345"/>
    <lineage>
        <taxon>Eukaryota</taxon>
        <taxon>Metazoa</taxon>
        <taxon>Spiralia</taxon>
        <taxon>Lophotrochozoa</taxon>
        <taxon>Mollusca</taxon>
        <taxon>Gastropoda</taxon>
        <taxon>Caenogastropoda</taxon>
        <taxon>Sorbeoconcha</taxon>
        <taxon>Cerithioidea</taxon>
        <taxon>Batillariidae</taxon>
        <taxon>Batillaria</taxon>
    </lineage>
</organism>
<dbReference type="EMBL" id="JACVVK020000047">
    <property type="protein sequence ID" value="KAK7498939.1"/>
    <property type="molecule type" value="Genomic_DNA"/>
</dbReference>
<sequence>MDNQILLSYARQVKFVTTNFHQVRAADELYDPTSQILSDLLSSQGLLPVGDFTQSDILKKLRKLGLRTETNVLFRTSHYKQQSTSRRDFTHHNVSAALKASEALWKFLKNHGETFHSSTLARLSSITCMPCLRGKPEGYPASLPLRSAVAIGRPDELCSHKLV</sequence>
<evidence type="ECO:0000313" key="2">
    <source>
        <dbReference type="Proteomes" id="UP001519460"/>
    </source>
</evidence>
<gene>
    <name evidence="1" type="ORF">BaRGS_00009748</name>
</gene>
<accession>A0ABD0LIW9</accession>
<dbReference type="PANTHER" id="PTHR46919">
    <property type="entry name" value="ZINC FINGER, C3HC4 TYPE (RING FINGER) FAMILY PROTEIN"/>
    <property type="match status" value="1"/>
</dbReference>